<evidence type="ECO:0000256" key="2">
    <source>
        <dbReference type="ARBA" id="ARBA00022532"/>
    </source>
</evidence>
<accession>A0ABD0KAP0</accession>
<dbReference type="Pfam" id="PF00180">
    <property type="entry name" value="Iso_dh"/>
    <property type="match status" value="2"/>
</dbReference>
<comment type="similarity">
    <text evidence="1">Belongs to the isocitrate and isopropylmalate dehydrogenases family.</text>
</comment>
<evidence type="ECO:0000256" key="1">
    <source>
        <dbReference type="ARBA" id="ARBA00007769"/>
    </source>
</evidence>
<evidence type="ECO:0000313" key="5">
    <source>
        <dbReference type="Proteomes" id="UP001519460"/>
    </source>
</evidence>
<proteinExistence type="inferred from homology"/>
<comment type="caution">
    <text evidence="4">The sequence shown here is derived from an EMBL/GenBank/DDBJ whole genome shotgun (WGS) entry which is preliminary data.</text>
</comment>
<dbReference type="Gene3D" id="3.40.718.10">
    <property type="entry name" value="Isopropylmalate Dehydrogenase"/>
    <property type="match status" value="2"/>
</dbReference>
<dbReference type="Proteomes" id="UP001519460">
    <property type="component" value="Unassembled WGS sequence"/>
</dbReference>
<evidence type="ECO:0000313" key="4">
    <source>
        <dbReference type="EMBL" id="KAK7484158.1"/>
    </source>
</evidence>
<keyword evidence="2" id="KW-0816">Tricarboxylic acid cycle</keyword>
<dbReference type="EMBL" id="JACVVK020000215">
    <property type="protein sequence ID" value="KAK7484158.1"/>
    <property type="molecule type" value="Genomic_DNA"/>
</dbReference>
<organism evidence="4 5">
    <name type="scientific">Batillaria attramentaria</name>
    <dbReference type="NCBI Taxonomy" id="370345"/>
    <lineage>
        <taxon>Eukaryota</taxon>
        <taxon>Metazoa</taxon>
        <taxon>Spiralia</taxon>
        <taxon>Lophotrochozoa</taxon>
        <taxon>Mollusca</taxon>
        <taxon>Gastropoda</taxon>
        <taxon>Caenogastropoda</taxon>
        <taxon>Sorbeoconcha</taxon>
        <taxon>Cerithioidea</taxon>
        <taxon>Batillariidae</taxon>
        <taxon>Batillaria</taxon>
    </lineage>
</organism>
<gene>
    <name evidence="4" type="ORF">BaRGS_00024647</name>
</gene>
<dbReference type="GO" id="GO:0006099">
    <property type="term" value="P:tricarboxylic acid cycle"/>
    <property type="evidence" value="ECO:0007669"/>
    <property type="project" value="UniProtKB-KW"/>
</dbReference>
<feature type="domain" description="Isopropylmalate dehydrogenase-like" evidence="3">
    <location>
        <begin position="49"/>
        <end position="295"/>
    </location>
</feature>
<name>A0ABD0KAP0_9CAEN</name>
<dbReference type="SUPFAM" id="SSF53659">
    <property type="entry name" value="Isocitrate/Isopropylmalate dehydrogenase-like"/>
    <property type="match status" value="1"/>
</dbReference>
<sequence length="305" mass="33365">MAAIARRLLFQSVCKHRAVPAVSGLYSQKYTTAAQQKTVSRARYGGRNTVTLITGDGVGPEILQHVQDIFRYAGAPIDFETVEVNATTTNPKIMEGALLSVQRNGVALKGNIETKIDDPTFRSMNVQLRTSLNLWANVVWCKSIPGVKCRHQDVDVILIRENTEGEYHLWNMRMFQVSRPQQFDVLVMPNLYGNILSNIAAGLVGGSGVVPGMNIGDHYAIFEPGTRNSGRSLKGMNIANPVGMLLASCDLLDYLGHHAQGTLIREAIMAVVSNPEHQTPDLGGQATTTEVIQAIIDDIKPRTSR</sequence>
<dbReference type="SMART" id="SM01329">
    <property type="entry name" value="Iso_dh"/>
    <property type="match status" value="1"/>
</dbReference>
<evidence type="ECO:0000259" key="3">
    <source>
        <dbReference type="SMART" id="SM01329"/>
    </source>
</evidence>
<dbReference type="InterPro" id="IPR024084">
    <property type="entry name" value="IsoPropMal-DH-like_dom"/>
</dbReference>
<keyword evidence="5" id="KW-1185">Reference proteome</keyword>
<dbReference type="AlphaFoldDB" id="A0ABD0KAP0"/>
<dbReference type="PANTHER" id="PTHR11835:SF60">
    <property type="entry name" value="ISOCITRATE DEHYDROGENASE [NAD] SUBUNIT, MITOCHONDRIAL"/>
    <property type="match status" value="1"/>
</dbReference>
<protein>
    <recommendedName>
        <fullName evidence="3">Isopropylmalate dehydrogenase-like domain-containing protein</fullName>
    </recommendedName>
</protein>
<dbReference type="PANTHER" id="PTHR11835">
    <property type="entry name" value="DECARBOXYLATING DEHYDROGENASES-ISOCITRATE, ISOPROPYLMALATE, TARTRATE"/>
    <property type="match status" value="1"/>
</dbReference>
<reference evidence="4 5" key="1">
    <citation type="journal article" date="2023" name="Sci. Data">
        <title>Genome assembly of the Korean intertidal mud-creeper Batillaria attramentaria.</title>
        <authorList>
            <person name="Patra A.K."/>
            <person name="Ho P.T."/>
            <person name="Jun S."/>
            <person name="Lee S.J."/>
            <person name="Kim Y."/>
            <person name="Won Y.J."/>
        </authorList>
    </citation>
    <scope>NUCLEOTIDE SEQUENCE [LARGE SCALE GENOMIC DNA]</scope>
    <source>
        <strain evidence="4">Wonlab-2016</strain>
    </source>
</reference>